<keyword evidence="3" id="KW-0812">Transmembrane</keyword>
<dbReference type="GO" id="GO:0005525">
    <property type="term" value="F:GTP binding"/>
    <property type="evidence" value="ECO:0007669"/>
    <property type="project" value="InterPro"/>
</dbReference>
<keyword evidence="3" id="KW-0472">Membrane</keyword>
<feature type="transmembrane region" description="Helical" evidence="3">
    <location>
        <begin position="12"/>
        <end position="31"/>
    </location>
</feature>
<dbReference type="Gene3D" id="3.40.50.300">
    <property type="entry name" value="P-loop containing nucleotide triphosphate hydrolases"/>
    <property type="match status" value="1"/>
</dbReference>
<evidence type="ECO:0000256" key="2">
    <source>
        <dbReference type="ARBA" id="ARBA00022741"/>
    </source>
</evidence>
<dbReference type="WBParaSite" id="Hba_11132">
    <property type="protein sequence ID" value="Hba_11132"/>
    <property type="gene ID" value="Hba_11132"/>
</dbReference>
<evidence type="ECO:0000256" key="1">
    <source>
        <dbReference type="ARBA" id="ARBA00006270"/>
    </source>
</evidence>
<organism evidence="4 5">
    <name type="scientific">Heterorhabditis bacteriophora</name>
    <name type="common">Entomopathogenic nematode worm</name>
    <dbReference type="NCBI Taxonomy" id="37862"/>
    <lineage>
        <taxon>Eukaryota</taxon>
        <taxon>Metazoa</taxon>
        <taxon>Ecdysozoa</taxon>
        <taxon>Nematoda</taxon>
        <taxon>Chromadorea</taxon>
        <taxon>Rhabditida</taxon>
        <taxon>Rhabditina</taxon>
        <taxon>Rhabditomorpha</taxon>
        <taxon>Strongyloidea</taxon>
        <taxon>Heterorhabditidae</taxon>
        <taxon>Heterorhabditis</taxon>
    </lineage>
</organism>
<dbReference type="GO" id="GO:0003924">
    <property type="term" value="F:GTPase activity"/>
    <property type="evidence" value="ECO:0007669"/>
    <property type="project" value="InterPro"/>
</dbReference>
<accession>A0A1I7X125</accession>
<protein>
    <submittedName>
        <fullName evidence="5">Ras-related protein RABD2a</fullName>
    </submittedName>
</protein>
<comment type="similarity">
    <text evidence="1">Belongs to the small GTPase superfamily. Rab family.</text>
</comment>
<evidence type="ECO:0000256" key="3">
    <source>
        <dbReference type="SAM" id="Phobius"/>
    </source>
</evidence>
<evidence type="ECO:0000313" key="4">
    <source>
        <dbReference type="Proteomes" id="UP000095283"/>
    </source>
</evidence>
<dbReference type="InterPro" id="IPR001806">
    <property type="entry name" value="Small_GTPase"/>
</dbReference>
<dbReference type="PANTHER" id="PTHR47978">
    <property type="match status" value="1"/>
</dbReference>
<dbReference type="Pfam" id="PF00071">
    <property type="entry name" value="Ras"/>
    <property type="match status" value="1"/>
</dbReference>
<dbReference type="AlphaFoldDB" id="A0A1I7X125"/>
<reference evidence="5" key="1">
    <citation type="submission" date="2016-11" db="UniProtKB">
        <authorList>
            <consortium name="WormBaseParasite"/>
        </authorList>
    </citation>
    <scope>IDENTIFICATION</scope>
</reference>
<keyword evidence="2" id="KW-0547">Nucleotide-binding</keyword>
<dbReference type="InterPro" id="IPR027417">
    <property type="entry name" value="P-loop_NTPase"/>
</dbReference>
<dbReference type="SUPFAM" id="SSF52540">
    <property type="entry name" value="P-loop containing nucleoside triphosphate hydrolases"/>
    <property type="match status" value="1"/>
</dbReference>
<name>A0A1I7X125_HETBA</name>
<sequence length="153" mass="17536">MERAGTSSEEFRFKVISTLVTIYVILVITKLTTYCQASFQSKHLSIDGCKIELNIWDTAGQEKYHALGPIYYSKYASSVGALYHETSAKENLGISQVFEQLCQCQYAVFTRMFTMLAHARDTSTNRQGDNLRNRRTIELIEDEPNRNRSKCCK</sequence>
<keyword evidence="3" id="KW-1133">Transmembrane helix</keyword>
<dbReference type="SMART" id="SM00175">
    <property type="entry name" value="RAB"/>
    <property type="match status" value="1"/>
</dbReference>
<keyword evidence="4" id="KW-1185">Reference proteome</keyword>
<proteinExistence type="inferred from homology"/>
<dbReference type="Proteomes" id="UP000095283">
    <property type="component" value="Unplaced"/>
</dbReference>
<evidence type="ECO:0000313" key="5">
    <source>
        <dbReference type="WBParaSite" id="Hba_11132"/>
    </source>
</evidence>